<organism evidence="2 3">
    <name type="scientific">Fusarium anthophilum</name>
    <dbReference type="NCBI Taxonomy" id="48485"/>
    <lineage>
        <taxon>Eukaryota</taxon>
        <taxon>Fungi</taxon>
        <taxon>Dikarya</taxon>
        <taxon>Ascomycota</taxon>
        <taxon>Pezizomycotina</taxon>
        <taxon>Sordariomycetes</taxon>
        <taxon>Hypocreomycetidae</taxon>
        <taxon>Hypocreales</taxon>
        <taxon>Nectriaceae</taxon>
        <taxon>Fusarium</taxon>
        <taxon>Fusarium fujikuroi species complex</taxon>
    </lineage>
</organism>
<dbReference type="InterPro" id="IPR036770">
    <property type="entry name" value="Ankyrin_rpt-contain_sf"/>
</dbReference>
<dbReference type="AlphaFoldDB" id="A0A8H4ZXI1"/>
<name>A0A8H4ZXI1_9HYPO</name>
<protein>
    <recommendedName>
        <fullName evidence="4">Ankyrin repeat protein</fullName>
    </recommendedName>
</protein>
<dbReference type="SUPFAM" id="SSF48403">
    <property type="entry name" value="Ankyrin repeat"/>
    <property type="match status" value="1"/>
</dbReference>
<gene>
    <name evidence="2" type="ORF">FANTH_777</name>
</gene>
<evidence type="ECO:0000256" key="1">
    <source>
        <dbReference type="SAM" id="MobiDB-lite"/>
    </source>
</evidence>
<sequence length="627" mass="70754">MRGEAISSLLSRCNESAGHDCKFPTLHFNLQRQFELIKDFPEISNYLEYGQLSRLIVMKDQDKVRDHLAKFPSSIDEINYLGQTPIHIAVLTQNATILSVLVNHADPKVLNTKDNNGEYAIDHAIRTLCHTRKSEKELGSAICHGCEVLNVLLRSESAIFRNSVQLAMQPPREHAIPICREGQKNIIRSLAARREELKTLAQRELTPAERQNLKFCEPGILDQNAAQTQRFLEAKKCQVPMHLKVYDIDESSEDSESIYLLIPNGDIAESALQSGFLIPTTLFDAVFRLLAERLNSYILNSLSPDFSFSSYICWLVDHGVDLYSTVPTLWGRTTAAHYFMAYLGTRQWSFTLGLRISLSPKVSSIIFEEDNIDDCRCRCSPKGCTPLTKFLAAMNDRSAIVMRDVFEGLEYLYGLLGHAGYDLTRAHWIDSAAMRHFTFLILDLHHACCCLGSPEGPKASSPLSTADRDEIEEEDSSRLELFEQLITEFEMERGNYAGLLSFAREYWAPRIKAVRQELESYVLTETQLQSAEAAGVVWENNENEDEKTWILLGTSKDILDGMVQVRVFMGEIIEEFVLEGVGVLQPRNFTRSYLDTTVLLASLDGADESDYDDSSTVKNAESRGTVK</sequence>
<proteinExistence type="predicted"/>
<reference evidence="2 3" key="1">
    <citation type="journal article" date="2020" name="BMC Genomics">
        <title>Correction to: Identification and distribution of gene clusters required for synthesis of sphingolipid metabolism inhibitors in diverse species of the filamentous fungus Fusarium.</title>
        <authorList>
            <person name="Kim H.S."/>
            <person name="Lohmar J.M."/>
            <person name="Busman M."/>
            <person name="Brown D.W."/>
            <person name="Naumann T.A."/>
            <person name="Divon H.H."/>
            <person name="Lysoe E."/>
            <person name="Uhlig S."/>
            <person name="Proctor R.H."/>
        </authorList>
    </citation>
    <scope>NUCLEOTIDE SEQUENCE [LARGE SCALE GENOMIC DNA]</scope>
    <source>
        <strain evidence="2 3">NRRL 25214</strain>
    </source>
</reference>
<dbReference type="EMBL" id="JABEVY010000020">
    <property type="protein sequence ID" value="KAF5254519.1"/>
    <property type="molecule type" value="Genomic_DNA"/>
</dbReference>
<dbReference type="Gene3D" id="1.25.40.20">
    <property type="entry name" value="Ankyrin repeat-containing domain"/>
    <property type="match status" value="1"/>
</dbReference>
<feature type="region of interest" description="Disordered" evidence="1">
    <location>
        <begin position="607"/>
        <end position="627"/>
    </location>
</feature>
<evidence type="ECO:0008006" key="4">
    <source>
        <dbReference type="Google" id="ProtNLM"/>
    </source>
</evidence>
<comment type="caution">
    <text evidence="2">The sequence shown here is derived from an EMBL/GenBank/DDBJ whole genome shotgun (WGS) entry which is preliminary data.</text>
</comment>
<evidence type="ECO:0000313" key="2">
    <source>
        <dbReference type="EMBL" id="KAF5254519.1"/>
    </source>
</evidence>
<keyword evidence="3" id="KW-1185">Reference proteome</keyword>
<evidence type="ECO:0000313" key="3">
    <source>
        <dbReference type="Proteomes" id="UP000573603"/>
    </source>
</evidence>
<dbReference type="Proteomes" id="UP000573603">
    <property type="component" value="Unassembled WGS sequence"/>
</dbReference>
<accession>A0A8H4ZXI1</accession>